<dbReference type="EMBL" id="JADRCQ010000001">
    <property type="protein sequence ID" value="MBK5071619.1"/>
    <property type="molecule type" value="Genomic_DNA"/>
</dbReference>
<evidence type="ECO:0000313" key="4">
    <source>
        <dbReference type="Proteomes" id="UP001296969"/>
    </source>
</evidence>
<reference evidence="2 4" key="1">
    <citation type="submission" date="2020-11" db="EMBL/GenBank/DDBJ databases">
        <title>Insectihabitans protaetiae gen. nov. sp. nov. and Insectihabitans allomyrinae sp. nov., isolated from larvae of Protaetia brevitarsis seulensis and Allomyrina dichotoma, respectively.</title>
        <authorList>
            <person name="Lee S.D."/>
            <person name="Byeon Y.-S."/>
            <person name="Kim S.-M."/>
            <person name="Yang H.L."/>
            <person name="Kim I.S."/>
        </authorList>
    </citation>
    <scope>NUCLEOTIDE SEQUENCE</scope>
    <source>
        <strain evidence="2">CWB-B4</strain>
        <strain evidence="1 4">CWB-B43</strain>
    </source>
</reference>
<organism evidence="2 3">
    <name type="scientific">Limnobaculum xujianqingii</name>
    <dbReference type="NCBI Taxonomy" id="2738837"/>
    <lineage>
        <taxon>Bacteria</taxon>
        <taxon>Pseudomonadati</taxon>
        <taxon>Pseudomonadota</taxon>
        <taxon>Gammaproteobacteria</taxon>
        <taxon>Enterobacterales</taxon>
        <taxon>Budviciaceae</taxon>
        <taxon>Limnobaculum</taxon>
    </lineage>
</organism>
<gene>
    <name evidence="2" type="ORF">I2492_01140</name>
    <name evidence="1" type="ORF">I2493_01140</name>
</gene>
<evidence type="ECO:0000313" key="3">
    <source>
        <dbReference type="Proteomes" id="UP000807542"/>
    </source>
</evidence>
<name>A0A9D7AF69_9GAMM</name>
<sequence>MCSVLAIPFSVQASEYGCKVLLCLSNPGGPKEHAECHPPIDQLYDDLKEGRAFPRCEEAGNNYAKLVFDPYDPCPDNTRAAAAGSHVQQGQKGDIPALASWNATKSRIAAGQPDNNHANPVRISEKTRTSGRACVGNTVGQYTLKDCTDCKPYTVFVYDKVIWQMAQSPRAIDVFLNGVWSRRIRY</sequence>
<proteinExistence type="predicted"/>
<dbReference type="Proteomes" id="UP001296969">
    <property type="component" value="Unassembled WGS sequence"/>
</dbReference>
<dbReference type="EMBL" id="JADRCP010000001">
    <property type="protein sequence ID" value="MBK5174928.1"/>
    <property type="molecule type" value="Genomic_DNA"/>
</dbReference>
<dbReference type="AlphaFoldDB" id="A0A9D7AF69"/>
<comment type="caution">
    <text evidence="2">The sequence shown here is derived from an EMBL/GenBank/DDBJ whole genome shotgun (WGS) entry which is preliminary data.</text>
</comment>
<evidence type="ECO:0000313" key="2">
    <source>
        <dbReference type="EMBL" id="MBK5174928.1"/>
    </source>
</evidence>
<evidence type="ECO:0000313" key="1">
    <source>
        <dbReference type="EMBL" id="MBK5071619.1"/>
    </source>
</evidence>
<protein>
    <submittedName>
        <fullName evidence="2">Uncharacterized protein</fullName>
    </submittedName>
</protein>
<keyword evidence="4" id="KW-1185">Reference proteome</keyword>
<dbReference type="RefSeq" id="WP_228396954.1">
    <property type="nucleotide sequence ID" value="NZ_JADRCP010000001.1"/>
</dbReference>
<accession>A0A9D7AF69</accession>
<dbReference type="Proteomes" id="UP000807542">
    <property type="component" value="Unassembled WGS sequence"/>
</dbReference>